<feature type="region of interest" description="Disordered" evidence="1">
    <location>
        <begin position="538"/>
        <end position="564"/>
    </location>
</feature>
<protein>
    <submittedName>
        <fullName evidence="2">Uncharacterized protein</fullName>
    </submittedName>
</protein>
<evidence type="ECO:0000256" key="1">
    <source>
        <dbReference type="SAM" id="MobiDB-lite"/>
    </source>
</evidence>
<feature type="region of interest" description="Disordered" evidence="1">
    <location>
        <begin position="468"/>
        <end position="514"/>
    </location>
</feature>
<feature type="region of interest" description="Disordered" evidence="1">
    <location>
        <begin position="418"/>
        <end position="447"/>
    </location>
</feature>
<dbReference type="Proteomes" id="UP000053268">
    <property type="component" value="Unassembled WGS sequence"/>
</dbReference>
<reference evidence="2 3" key="1">
    <citation type="journal article" date="2015" name="Nat. Commun.">
        <title>Outbred genome sequencing and CRISPR/Cas9 gene editing in butterflies.</title>
        <authorList>
            <person name="Li X."/>
            <person name="Fan D."/>
            <person name="Zhang W."/>
            <person name="Liu G."/>
            <person name="Zhang L."/>
            <person name="Zhao L."/>
            <person name="Fang X."/>
            <person name="Chen L."/>
            <person name="Dong Y."/>
            <person name="Chen Y."/>
            <person name="Ding Y."/>
            <person name="Zhao R."/>
            <person name="Feng M."/>
            <person name="Zhu Y."/>
            <person name="Feng Y."/>
            <person name="Jiang X."/>
            <person name="Zhu D."/>
            <person name="Xiang H."/>
            <person name="Feng X."/>
            <person name="Li S."/>
            <person name="Wang J."/>
            <person name="Zhang G."/>
            <person name="Kronforst M.R."/>
            <person name="Wang W."/>
        </authorList>
    </citation>
    <scope>NUCLEOTIDE SEQUENCE [LARGE SCALE GENOMIC DNA]</scope>
    <source>
        <strain evidence="2">Ya'a_city_454_Px</strain>
        <tissue evidence="2">Whole body</tissue>
    </source>
</reference>
<dbReference type="STRING" id="66420.A0A194PYN2"/>
<gene>
    <name evidence="2" type="ORF">RR46_03593</name>
</gene>
<feature type="compositionally biased region" description="Polar residues" evidence="1">
    <location>
        <begin position="252"/>
        <end position="263"/>
    </location>
</feature>
<evidence type="ECO:0000313" key="2">
    <source>
        <dbReference type="EMBL" id="KPI98441.1"/>
    </source>
</evidence>
<feature type="region of interest" description="Disordered" evidence="1">
    <location>
        <begin position="20"/>
        <end position="66"/>
    </location>
</feature>
<dbReference type="AlphaFoldDB" id="A0A194PYN2"/>
<feature type="compositionally biased region" description="Low complexity" evidence="1">
    <location>
        <begin position="265"/>
        <end position="277"/>
    </location>
</feature>
<feature type="region of interest" description="Disordered" evidence="1">
    <location>
        <begin position="247"/>
        <end position="287"/>
    </location>
</feature>
<dbReference type="EMBL" id="KQ459584">
    <property type="protein sequence ID" value="KPI98441.1"/>
    <property type="molecule type" value="Genomic_DNA"/>
</dbReference>
<feature type="region of interest" description="Disordered" evidence="1">
    <location>
        <begin position="373"/>
        <end position="402"/>
    </location>
</feature>
<evidence type="ECO:0000313" key="3">
    <source>
        <dbReference type="Proteomes" id="UP000053268"/>
    </source>
</evidence>
<feature type="compositionally biased region" description="Low complexity" evidence="1">
    <location>
        <begin position="418"/>
        <end position="438"/>
    </location>
</feature>
<proteinExistence type="predicted"/>
<name>A0A194PYN2_PAPXU</name>
<accession>A0A194PYN2</accession>
<feature type="compositionally biased region" description="Basic and acidic residues" evidence="1">
    <location>
        <begin position="373"/>
        <end position="394"/>
    </location>
</feature>
<organism evidence="2 3">
    <name type="scientific">Papilio xuthus</name>
    <name type="common">Asian swallowtail butterfly</name>
    <dbReference type="NCBI Taxonomy" id="66420"/>
    <lineage>
        <taxon>Eukaryota</taxon>
        <taxon>Metazoa</taxon>
        <taxon>Ecdysozoa</taxon>
        <taxon>Arthropoda</taxon>
        <taxon>Hexapoda</taxon>
        <taxon>Insecta</taxon>
        <taxon>Pterygota</taxon>
        <taxon>Neoptera</taxon>
        <taxon>Endopterygota</taxon>
        <taxon>Lepidoptera</taxon>
        <taxon>Glossata</taxon>
        <taxon>Ditrysia</taxon>
        <taxon>Papilionoidea</taxon>
        <taxon>Papilionidae</taxon>
        <taxon>Papilioninae</taxon>
        <taxon>Papilio</taxon>
    </lineage>
</organism>
<keyword evidence="3" id="KW-1185">Reference proteome</keyword>
<feature type="compositionally biased region" description="Low complexity" evidence="1">
    <location>
        <begin position="30"/>
        <end position="47"/>
    </location>
</feature>
<sequence>MASRSTGVRGIARFLIASMEGRGDARAMRRSSNNAAAPAGPSRPSRTACRDGQAPECEPCQAPAQPACRTPTRAALRGLRVACRPPPHAARPPCAAPEPPCPLTCQRNADNTFKEHVKEVQCPVSPHAQCGDSMDRVAQRISAARLARRQEYEREVAARAAQHPTAPVTPPAPLARSLAAGREVVRATDGRDYVVLPPLAHSQQKSDHGEKDSTVELDPAKGCVINPSSHVDPCAHRPRILLEIDRSEVSKTARSPLTASKSPLVSAPSSAQNQNNENEVENSKKCCKGSALGPMTDWCSSRPKIKPQRPDCVQPSLVERIKRRSLNSSNEVRKFHTASSLLSQNLTPTEQNEIGDVTAKVKADAHKLNKMLDDRDKLKEAGRGRNTIRDKTEEASASGQLELRAPASGVGVRVRVSLLGGTPPARPCARPSRPSDSADGAPQDPSTTYYGKCDSWLSIKNIQKKLTGCRNDDKSGSQNPSSKEVNLGYPEVHPAPSSRVKNARHATKNDNTRATPHMFHIIPILCPSILSSLSFRHHNSPSNKRGGSRSWGSAKAGRDPGWAL</sequence>